<organism evidence="1 2">
    <name type="scientific">Dentiscutata erythropus</name>
    <dbReference type="NCBI Taxonomy" id="1348616"/>
    <lineage>
        <taxon>Eukaryota</taxon>
        <taxon>Fungi</taxon>
        <taxon>Fungi incertae sedis</taxon>
        <taxon>Mucoromycota</taxon>
        <taxon>Glomeromycotina</taxon>
        <taxon>Glomeromycetes</taxon>
        <taxon>Diversisporales</taxon>
        <taxon>Gigasporaceae</taxon>
        <taxon>Dentiscutata</taxon>
    </lineage>
</organism>
<reference evidence="1" key="1">
    <citation type="submission" date="2021-06" db="EMBL/GenBank/DDBJ databases">
        <authorList>
            <person name="Kallberg Y."/>
            <person name="Tangrot J."/>
            <person name="Rosling A."/>
        </authorList>
    </citation>
    <scope>NUCLEOTIDE SEQUENCE</scope>
    <source>
        <strain evidence="1">MA453B</strain>
    </source>
</reference>
<feature type="non-terminal residue" evidence="1">
    <location>
        <position position="43"/>
    </location>
</feature>
<keyword evidence="2" id="KW-1185">Reference proteome</keyword>
<accession>A0A9N9JXL0</accession>
<dbReference type="AlphaFoldDB" id="A0A9N9JXL0"/>
<evidence type="ECO:0000313" key="2">
    <source>
        <dbReference type="Proteomes" id="UP000789405"/>
    </source>
</evidence>
<dbReference type="Proteomes" id="UP000789405">
    <property type="component" value="Unassembled WGS sequence"/>
</dbReference>
<proteinExistence type="predicted"/>
<name>A0A9N9JXL0_9GLOM</name>
<protein>
    <submittedName>
        <fullName evidence="1">27001_t:CDS:1</fullName>
    </submittedName>
</protein>
<dbReference type="EMBL" id="CAJVPY010033100">
    <property type="protein sequence ID" value="CAG8798531.1"/>
    <property type="molecule type" value="Genomic_DNA"/>
</dbReference>
<evidence type="ECO:0000313" key="1">
    <source>
        <dbReference type="EMBL" id="CAG8798531.1"/>
    </source>
</evidence>
<gene>
    <name evidence="1" type="ORF">DERYTH_LOCUS22889</name>
</gene>
<comment type="caution">
    <text evidence="1">The sequence shown here is derived from an EMBL/GenBank/DDBJ whole genome shotgun (WGS) entry which is preliminary data.</text>
</comment>
<feature type="non-terminal residue" evidence="1">
    <location>
        <position position="1"/>
    </location>
</feature>
<sequence>TTNNILVEISLIRINVIRDIIGVVDTEDVKVAFTGNIVDISFN</sequence>